<keyword evidence="1" id="KW-0175">Coiled coil</keyword>
<evidence type="ECO:0000313" key="3">
    <source>
        <dbReference type="WBParaSite" id="nRc.2.0.1.t33501-RA"/>
    </source>
</evidence>
<proteinExistence type="predicted"/>
<name>A0A915K470_ROMCU</name>
<sequence>MSTQELAMQLGELKGTVEALFDIIANAANKDNKREADKMVQLVQRFDQLQQKVDNRQMENRFYVTIPGTSQG</sequence>
<keyword evidence="2" id="KW-1185">Reference proteome</keyword>
<protein>
    <submittedName>
        <fullName evidence="3">Uncharacterized protein</fullName>
    </submittedName>
</protein>
<dbReference type="Proteomes" id="UP000887565">
    <property type="component" value="Unplaced"/>
</dbReference>
<dbReference type="AlphaFoldDB" id="A0A915K470"/>
<organism evidence="2 3">
    <name type="scientific">Romanomermis culicivorax</name>
    <name type="common">Nematode worm</name>
    <dbReference type="NCBI Taxonomy" id="13658"/>
    <lineage>
        <taxon>Eukaryota</taxon>
        <taxon>Metazoa</taxon>
        <taxon>Ecdysozoa</taxon>
        <taxon>Nematoda</taxon>
        <taxon>Enoplea</taxon>
        <taxon>Dorylaimia</taxon>
        <taxon>Mermithida</taxon>
        <taxon>Mermithoidea</taxon>
        <taxon>Mermithidae</taxon>
        <taxon>Romanomermis</taxon>
    </lineage>
</organism>
<dbReference type="WBParaSite" id="nRc.2.0.1.t33501-RA">
    <property type="protein sequence ID" value="nRc.2.0.1.t33501-RA"/>
    <property type="gene ID" value="nRc.2.0.1.g33501"/>
</dbReference>
<feature type="coiled-coil region" evidence="1">
    <location>
        <begin position="32"/>
        <end position="59"/>
    </location>
</feature>
<evidence type="ECO:0000313" key="2">
    <source>
        <dbReference type="Proteomes" id="UP000887565"/>
    </source>
</evidence>
<reference evidence="3" key="1">
    <citation type="submission" date="2022-11" db="UniProtKB">
        <authorList>
            <consortium name="WormBaseParasite"/>
        </authorList>
    </citation>
    <scope>IDENTIFICATION</scope>
</reference>
<evidence type="ECO:0000256" key="1">
    <source>
        <dbReference type="SAM" id="Coils"/>
    </source>
</evidence>
<accession>A0A915K470</accession>